<keyword evidence="6 10" id="KW-0560">Oxidoreductase</keyword>
<dbReference type="EMBL" id="OY288114">
    <property type="protein sequence ID" value="CAJ0870409.1"/>
    <property type="molecule type" value="Genomic_DNA"/>
</dbReference>
<dbReference type="GO" id="GO:0106316">
    <property type="term" value="F:nitrite reductase (NADH) activity"/>
    <property type="evidence" value="ECO:0007669"/>
    <property type="project" value="UniProtKB-EC"/>
</dbReference>
<name>A0AA48LZM8_9ZZZZ</name>
<dbReference type="GO" id="GO:0046872">
    <property type="term" value="F:metal ion binding"/>
    <property type="evidence" value="ECO:0007669"/>
    <property type="project" value="UniProtKB-KW"/>
</dbReference>
<dbReference type="Gene3D" id="3.30.390.30">
    <property type="match status" value="1"/>
</dbReference>
<dbReference type="PROSITE" id="PS51296">
    <property type="entry name" value="RIESKE"/>
    <property type="match status" value="1"/>
</dbReference>
<dbReference type="AlphaFoldDB" id="A0AA48LZM8"/>
<keyword evidence="2" id="KW-0285">Flavoprotein</keyword>
<evidence type="ECO:0000256" key="2">
    <source>
        <dbReference type="ARBA" id="ARBA00022630"/>
    </source>
</evidence>
<dbReference type="GO" id="GO:0005737">
    <property type="term" value="C:cytoplasm"/>
    <property type="evidence" value="ECO:0007669"/>
    <property type="project" value="TreeGrafter"/>
</dbReference>
<keyword evidence="4" id="KW-0479">Metal-binding</keyword>
<dbReference type="InterPro" id="IPR023753">
    <property type="entry name" value="FAD/NAD-binding_dom"/>
</dbReference>
<accession>A0AA48LZM8</accession>
<dbReference type="PRINTS" id="PR00368">
    <property type="entry name" value="FADPNR"/>
</dbReference>
<dbReference type="InterPro" id="IPR017941">
    <property type="entry name" value="Rieske_2Fe-2S"/>
</dbReference>
<dbReference type="InterPro" id="IPR050446">
    <property type="entry name" value="FAD-oxidoreductase/Apoptosis"/>
</dbReference>
<dbReference type="InterPro" id="IPR028202">
    <property type="entry name" value="Reductase_C"/>
</dbReference>
<evidence type="ECO:0000256" key="6">
    <source>
        <dbReference type="ARBA" id="ARBA00023002"/>
    </source>
</evidence>
<organism evidence="10">
    <name type="scientific">freshwater sediment metagenome</name>
    <dbReference type="NCBI Taxonomy" id="556182"/>
    <lineage>
        <taxon>unclassified sequences</taxon>
        <taxon>metagenomes</taxon>
        <taxon>ecological metagenomes</taxon>
    </lineage>
</organism>
<protein>
    <submittedName>
        <fullName evidence="10">Nitrite reductase (NADH) large subunit</fullName>
        <ecNumber evidence="10">1.7.1.15</ecNumber>
    </submittedName>
</protein>
<evidence type="ECO:0000256" key="7">
    <source>
        <dbReference type="ARBA" id="ARBA00023004"/>
    </source>
</evidence>
<dbReference type="SUPFAM" id="SSF51905">
    <property type="entry name" value="FAD/NAD(P)-binding domain"/>
    <property type="match status" value="2"/>
</dbReference>
<dbReference type="PANTHER" id="PTHR43557:SF2">
    <property type="entry name" value="RIESKE DOMAIN-CONTAINING PROTEIN-RELATED"/>
    <property type="match status" value="1"/>
</dbReference>
<feature type="domain" description="Rieske" evidence="9">
    <location>
        <begin position="13"/>
        <end position="108"/>
    </location>
</feature>
<keyword evidence="5" id="KW-0274">FAD</keyword>
<reference evidence="10" key="1">
    <citation type="submission" date="2023-07" db="EMBL/GenBank/DDBJ databases">
        <authorList>
            <person name="Pelsma A.J. K."/>
        </authorList>
    </citation>
    <scope>NUCLEOTIDE SEQUENCE</scope>
</reference>
<keyword evidence="7" id="KW-0408">Iron</keyword>
<dbReference type="PANTHER" id="PTHR43557">
    <property type="entry name" value="APOPTOSIS-INDUCING FACTOR 1"/>
    <property type="match status" value="1"/>
</dbReference>
<dbReference type="GO" id="GO:0051537">
    <property type="term" value="F:2 iron, 2 sulfur cluster binding"/>
    <property type="evidence" value="ECO:0007669"/>
    <property type="project" value="UniProtKB-KW"/>
</dbReference>
<dbReference type="SUPFAM" id="SSF55424">
    <property type="entry name" value="FAD/NAD-linked reductases, dimerisation (C-terminal) domain"/>
    <property type="match status" value="1"/>
</dbReference>
<evidence type="ECO:0000259" key="9">
    <source>
        <dbReference type="PROSITE" id="PS51296"/>
    </source>
</evidence>
<dbReference type="Pfam" id="PF00355">
    <property type="entry name" value="Rieske"/>
    <property type="match status" value="1"/>
</dbReference>
<dbReference type="Gene3D" id="2.102.10.10">
    <property type="entry name" value="Rieske [2Fe-2S] iron-sulphur domain"/>
    <property type="match status" value="1"/>
</dbReference>
<evidence type="ECO:0000256" key="1">
    <source>
        <dbReference type="ARBA" id="ARBA00001974"/>
    </source>
</evidence>
<dbReference type="InterPro" id="IPR016156">
    <property type="entry name" value="FAD/NAD-linked_Rdtase_dimer_sf"/>
</dbReference>
<dbReference type="Pfam" id="PF14759">
    <property type="entry name" value="Reductase_C"/>
    <property type="match status" value="1"/>
</dbReference>
<dbReference type="PRINTS" id="PR00411">
    <property type="entry name" value="PNDRDTASEI"/>
</dbReference>
<dbReference type="Gene3D" id="3.50.50.60">
    <property type="entry name" value="FAD/NAD(P)-binding domain"/>
    <property type="match status" value="2"/>
</dbReference>
<evidence type="ECO:0000313" key="10">
    <source>
        <dbReference type="EMBL" id="CAJ0870409.1"/>
    </source>
</evidence>
<sequence length="508" mass="54048">MSQGEETVGQDFALGIEAGAVVEGAPLRGHVGGKDAIMVRKGDEVFVVGAFCSHYHGPLAEGLVVGETIRCPWHHACFSLRSGEALRAPAFDALARWRVEQVDGRIFARERVRDAAHRPAPARVPRSVIIVGAGAAGFAAVHTLRAEGYDGAIEMIGADPAEPYDRPNLSKDYLAGTAQPEWLPLRDPAWYQDQRVNLRLGRRVERIDISGRSLTLDGGETVSFDALLLATGADPIRLPIPGADRPNVFYLRSLADADRMIAACAGAKRAAVIGASFIGLEVAASLRTRGLEVHVVAPEAVPMARILGPDLGAHIRKLHESHGVVFHLENSATEIGQGGLTLKNGGTLAADIVAIGVGVRPNVALAEVAGLAVDKGVLVDAYLETAAPGVYAAGDIARWPDKITGDRIRVEHWVVAERQGQTAARNMLGRGERFDAAPFFWSQHYDEAVSYVGHAPAWDRADLSGDPASGSCEVTFYAAGRKLAVATLGRDLDSLQAELAFEKAMAAL</sequence>
<proteinExistence type="predicted"/>
<keyword evidence="3" id="KW-0001">2Fe-2S</keyword>
<dbReference type="GO" id="GO:0016651">
    <property type="term" value="F:oxidoreductase activity, acting on NAD(P)H"/>
    <property type="evidence" value="ECO:0007669"/>
    <property type="project" value="TreeGrafter"/>
</dbReference>
<comment type="cofactor">
    <cofactor evidence="1">
        <name>FAD</name>
        <dbReference type="ChEBI" id="CHEBI:57692"/>
    </cofactor>
</comment>
<gene>
    <name evidence="10" type="primary">nirB</name>
    <name evidence="10" type="ORF">AMST5_02227</name>
</gene>
<evidence type="ECO:0000256" key="5">
    <source>
        <dbReference type="ARBA" id="ARBA00022827"/>
    </source>
</evidence>
<evidence type="ECO:0000256" key="3">
    <source>
        <dbReference type="ARBA" id="ARBA00022714"/>
    </source>
</evidence>
<dbReference type="InterPro" id="IPR036188">
    <property type="entry name" value="FAD/NAD-bd_sf"/>
</dbReference>
<dbReference type="Pfam" id="PF07992">
    <property type="entry name" value="Pyr_redox_2"/>
    <property type="match status" value="1"/>
</dbReference>
<evidence type="ECO:0000256" key="4">
    <source>
        <dbReference type="ARBA" id="ARBA00022723"/>
    </source>
</evidence>
<dbReference type="InterPro" id="IPR036922">
    <property type="entry name" value="Rieske_2Fe-2S_sf"/>
</dbReference>
<evidence type="ECO:0000256" key="8">
    <source>
        <dbReference type="ARBA" id="ARBA00023014"/>
    </source>
</evidence>
<dbReference type="CDD" id="cd03478">
    <property type="entry name" value="Rieske_AIFL_N"/>
    <property type="match status" value="1"/>
</dbReference>
<dbReference type="SUPFAM" id="SSF50022">
    <property type="entry name" value="ISP domain"/>
    <property type="match status" value="1"/>
</dbReference>
<keyword evidence="8" id="KW-0411">Iron-sulfur</keyword>
<dbReference type="EC" id="1.7.1.15" evidence="10"/>